<dbReference type="PROSITE" id="PS51257">
    <property type="entry name" value="PROKAR_LIPOPROTEIN"/>
    <property type="match status" value="1"/>
</dbReference>
<keyword evidence="2" id="KW-1185">Reference proteome</keyword>
<dbReference type="RefSeq" id="WP_272904376.1">
    <property type="nucleotide sequence ID" value="NZ_JABWGX010000057.1"/>
</dbReference>
<evidence type="ECO:0008006" key="3">
    <source>
        <dbReference type="Google" id="ProtNLM"/>
    </source>
</evidence>
<comment type="caution">
    <text evidence="1">The sequence shown here is derived from an EMBL/GenBank/DDBJ whole genome shotgun (WGS) entry which is preliminary data.</text>
</comment>
<evidence type="ECO:0000313" key="2">
    <source>
        <dbReference type="Proteomes" id="UP001241747"/>
    </source>
</evidence>
<organism evidence="1 2">
    <name type="scientific">Xanthobacter agilis</name>
    <dbReference type="NCBI Taxonomy" id="47492"/>
    <lineage>
        <taxon>Bacteria</taxon>
        <taxon>Pseudomonadati</taxon>
        <taxon>Pseudomonadota</taxon>
        <taxon>Alphaproteobacteria</taxon>
        <taxon>Hyphomicrobiales</taxon>
        <taxon>Xanthobacteraceae</taxon>
        <taxon>Xanthobacter</taxon>
    </lineage>
</organism>
<dbReference type="Proteomes" id="UP001241747">
    <property type="component" value="Unassembled WGS sequence"/>
</dbReference>
<proteinExistence type="predicted"/>
<evidence type="ECO:0000313" key="1">
    <source>
        <dbReference type="EMBL" id="MDQ0505878.1"/>
    </source>
</evidence>
<accession>A0ABU0LFG3</accession>
<protein>
    <recommendedName>
        <fullName evidence="3">Peptidylprolyl isomerase</fullName>
    </recommendedName>
</protein>
<gene>
    <name evidence="1" type="ORF">QOZ94_002678</name>
</gene>
<reference evidence="1 2" key="1">
    <citation type="submission" date="2023-07" db="EMBL/GenBank/DDBJ databases">
        <title>Genomic Encyclopedia of Type Strains, Phase IV (KMG-IV): sequencing the most valuable type-strain genomes for metagenomic binning, comparative biology and taxonomic classification.</title>
        <authorList>
            <person name="Goeker M."/>
        </authorList>
    </citation>
    <scope>NUCLEOTIDE SEQUENCE [LARGE SCALE GENOMIC DNA]</scope>
    <source>
        <strain evidence="1 2">DSM 3770</strain>
    </source>
</reference>
<sequence length="41" mass="4367">MRVLVRLILVSGLAFGLSGCDKCGNWFGQSRPAACQGETPK</sequence>
<dbReference type="EMBL" id="JAUSVY010000005">
    <property type="protein sequence ID" value="MDQ0505878.1"/>
    <property type="molecule type" value="Genomic_DNA"/>
</dbReference>
<name>A0ABU0LFG3_XANAG</name>